<dbReference type="InterPro" id="IPR008271">
    <property type="entry name" value="Ser/Thr_kinase_AS"/>
</dbReference>
<dbReference type="InterPro" id="IPR000719">
    <property type="entry name" value="Prot_kinase_dom"/>
</dbReference>
<gene>
    <name evidence="9" type="ORF">PXEA_LOCUS22448</name>
</gene>
<dbReference type="PANTHER" id="PTHR24056">
    <property type="entry name" value="CELL DIVISION PROTEIN KINASE"/>
    <property type="match status" value="1"/>
</dbReference>
<dbReference type="EMBL" id="CAAALY010099533">
    <property type="protein sequence ID" value="VEL29008.1"/>
    <property type="molecule type" value="Genomic_DNA"/>
</dbReference>
<keyword evidence="10" id="KW-1185">Reference proteome</keyword>
<evidence type="ECO:0000256" key="3">
    <source>
        <dbReference type="ARBA" id="ARBA00022527"/>
    </source>
</evidence>
<dbReference type="GO" id="GO:0000307">
    <property type="term" value="C:cyclin-dependent protein kinase holoenzyme complex"/>
    <property type="evidence" value="ECO:0007669"/>
    <property type="project" value="TreeGrafter"/>
</dbReference>
<sequence length="183" mass="20851">MDFRATSISPSDGSRKLPMPLAESFSKQLADAVLFCHQHKVFHRDLKPSNILINKEGFVKLADFGLARTFSIPDRTYCHEVVTLWYRAPEIILGSNNYSDAIDIWSFGCILFEMVTGEVLFAGDSEIDQIFLIFRLFGTPDINSWPEIESLPDFQKSFPKFPKKNTLFDLPNAELSSFIKYGL</sequence>
<evidence type="ECO:0000256" key="7">
    <source>
        <dbReference type="ARBA" id="ARBA00022840"/>
    </source>
</evidence>
<dbReference type="GO" id="GO:0005524">
    <property type="term" value="F:ATP binding"/>
    <property type="evidence" value="ECO:0007669"/>
    <property type="project" value="UniProtKB-KW"/>
</dbReference>
<dbReference type="SMART" id="SM00220">
    <property type="entry name" value="S_TKc"/>
    <property type="match status" value="1"/>
</dbReference>
<dbReference type="OrthoDB" id="1732493at2759"/>
<dbReference type="AlphaFoldDB" id="A0A3S5AH21"/>
<accession>A0A3S5AH21</accession>
<dbReference type="EC" id="2.7.11.22" evidence="2"/>
<keyword evidence="3" id="KW-0723">Serine/threonine-protein kinase</keyword>
<evidence type="ECO:0000256" key="6">
    <source>
        <dbReference type="ARBA" id="ARBA00022777"/>
    </source>
</evidence>
<dbReference type="GO" id="GO:0010468">
    <property type="term" value="P:regulation of gene expression"/>
    <property type="evidence" value="ECO:0007669"/>
    <property type="project" value="TreeGrafter"/>
</dbReference>
<proteinExistence type="inferred from homology"/>
<evidence type="ECO:0000256" key="2">
    <source>
        <dbReference type="ARBA" id="ARBA00012425"/>
    </source>
</evidence>
<dbReference type="Proteomes" id="UP000784294">
    <property type="component" value="Unassembled WGS sequence"/>
</dbReference>
<organism evidence="9 10">
    <name type="scientific">Protopolystoma xenopodis</name>
    <dbReference type="NCBI Taxonomy" id="117903"/>
    <lineage>
        <taxon>Eukaryota</taxon>
        <taxon>Metazoa</taxon>
        <taxon>Spiralia</taxon>
        <taxon>Lophotrochozoa</taxon>
        <taxon>Platyhelminthes</taxon>
        <taxon>Monogenea</taxon>
        <taxon>Polyopisthocotylea</taxon>
        <taxon>Polystomatidea</taxon>
        <taxon>Polystomatidae</taxon>
        <taxon>Protopolystoma</taxon>
    </lineage>
</organism>
<dbReference type="GO" id="GO:0005737">
    <property type="term" value="C:cytoplasm"/>
    <property type="evidence" value="ECO:0007669"/>
    <property type="project" value="TreeGrafter"/>
</dbReference>
<evidence type="ECO:0000313" key="9">
    <source>
        <dbReference type="EMBL" id="VEL29008.1"/>
    </source>
</evidence>
<evidence type="ECO:0000256" key="1">
    <source>
        <dbReference type="ARBA" id="ARBA00006485"/>
    </source>
</evidence>
<dbReference type="InterPro" id="IPR011009">
    <property type="entry name" value="Kinase-like_dom_sf"/>
</dbReference>
<dbReference type="GO" id="GO:0004693">
    <property type="term" value="F:cyclin-dependent protein serine/threonine kinase activity"/>
    <property type="evidence" value="ECO:0007669"/>
    <property type="project" value="UniProtKB-EC"/>
</dbReference>
<dbReference type="GO" id="GO:0005634">
    <property type="term" value="C:nucleus"/>
    <property type="evidence" value="ECO:0007669"/>
    <property type="project" value="TreeGrafter"/>
</dbReference>
<dbReference type="PROSITE" id="PS50011">
    <property type="entry name" value="PROTEIN_KINASE_DOM"/>
    <property type="match status" value="1"/>
</dbReference>
<protein>
    <recommendedName>
        <fullName evidence="2">cyclin-dependent kinase</fullName>
        <ecNumber evidence="2">2.7.11.22</ecNumber>
    </recommendedName>
</protein>
<evidence type="ECO:0000256" key="4">
    <source>
        <dbReference type="ARBA" id="ARBA00022679"/>
    </source>
</evidence>
<feature type="domain" description="Protein kinase" evidence="8">
    <location>
        <begin position="1"/>
        <end position="183"/>
    </location>
</feature>
<dbReference type="Gene3D" id="1.10.510.10">
    <property type="entry name" value="Transferase(Phosphotransferase) domain 1"/>
    <property type="match status" value="1"/>
</dbReference>
<evidence type="ECO:0000313" key="10">
    <source>
        <dbReference type="Proteomes" id="UP000784294"/>
    </source>
</evidence>
<evidence type="ECO:0000256" key="5">
    <source>
        <dbReference type="ARBA" id="ARBA00022741"/>
    </source>
</evidence>
<comment type="caution">
    <text evidence="9">The sequence shown here is derived from an EMBL/GenBank/DDBJ whole genome shotgun (WGS) entry which is preliminary data.</text>
</comment>
<dbReference type="FunFam" id="1.10.510.10:FF:000624">
    <property type="entry name" value="Mitogen-activated protein kinase"/>
    <property type="match status" value="1"/>
</dbReference>
<keyword evidence="7" id="KW-0067">ATP-binding</keyword>
<dbReference type="GO" id="GO:0007165">
    <property type="term" value="P:signal transduction"/>
    <property type="evidence" value="ECO:0007669"/>
    <property type="project" value="TreeGrafter"/>
</dbReference>
<dbReference type="GO" id="GO:0010389">
    <property type="term" value="P:regulation of G2/M transition of mitotic cell cycle"/>
    <property type="evidence" value="ECO:0007669"/>
    <property type="project" value="TreeGrafter"/>
</dbReference>
<dbReference type="PANTHER" id="PTHR24056:SF254">
    <property type="entry name" value="CYCLIN-DEPENDENT KINASE 2"/>
    <property type="match status" value="1"/>
</dbReference>
<keyword evidence="5" id="KW-0547">Nucleotide-binding</keyword>
<dbReference type="GO" id="GO:0030332">
    <property type="term" value="F:cyclin binding"/>
    <property type="evidence" value="ECO:0007669"/>
    <property type="project" value="TreeGrafter"/>
</dbReference>
<dbReference type="GO" id="GO:0000082">
    <property type="term" value="P:G1/S transition of mitotic cell cycle"/>
    <property type="evidence" value="ECO:0007669"/>
    <property type="project" value="TreeGrafter"/>
</dbReference>
<dbReference type="Pfam" id="PF00069">
    <property type="entry name" value="Pkinase"/>
    <property type="match status" value="1"/>
</dbReference>
<name>A0A3S5AH21_9PLAT</name>
<keyword evidence="4" id="KW-0808">Transferase</keyword>
<evidence type="ECO:0000259" key="8">
    <source>
        <dbReference type="PROSITE" id="PS50011"/>
    </source>
</evidence>
<keyword evidence="6" id="KW-0418">Kinase</keyword>
<dbReference type="PROSITE" id="PS00108">
    <property type="entry name" value="PROTEIN_KINASE_ST"/>
    <property type="match status" value="1"/>
</dbReference>
<dbReference type="SUPFAM" id="SSF56112">
    <property type="entry name" value="Protein kinase-like (PK-like)"/>
    <property type="match status" value="1"/>
</dbReference>
<comment type="similarity">
    <text evidence="1">Belongs to the protein kinase superfamily. CMGC Ser/Thr protein kinase family. CDC2/CDKX subfamily.</text>
</comment>
<dbReference type="InterPro" id="IPR050108">
    <property type="entry name" value="CDK"/>
</dbReference>
<reference evidence="9" key="1">
    <citation type="submission" date="2018-11" db="EMBL/GenBank/DDBJ databases">
        <authorList>
            <consortium name="Pathogen Informatics"/>
        </authorList>
    </citation>
    <scope>NUCLEOTIDE SEQUENCE</scope>
</reference>